<organism evidence="2 3">
    <name type="scientific">Robbsia betulipollinis</name>
    <dbReference type="NCBI Taxonomy" id="2981849"/>
    <lineage>
        <taxon>Bacteria</taxon>
        <taxon>Pseudomonadati</taxon>
        <taxon>Pseudomonadota</taxon>
        <taxon>Betaproteobacteria</taxon>
        <taxon>Burkholderiales</taxon>
        <taxon>Burkholderiaceae</taxon>
        <taxon>Robbsia</taxon>
    </lineage>
</organism>
<evidence type="ECO:0000256" key="1">
    <source>
        <dbReference type="SAM" id="SignalP"/>
    </source>
</evidence>
<feature type="signal peptide" evidence="1">
    <location>
        <begin position="1"/>
        <end position="19"/>
    </location>
</feature>
<feature type="chain" id="PRO_5047060061" evidence="1">
    <location>
        <begin position="20"/>
        <end position="106"/>
    </location>
</feature>
<keyword evidence="3" id="KW-1185">Reference proteome</keyword>
<protein>
    <submittedName>
        <fullName evidence="2">Uncharacterized protein</fullName>
    </submittedName>
</protein>
<gene>
    <name evidence="2" type="ORF">OVY01_00930</name>
</gene>
<evidence type="ECO:0000313" key="2">
    <source>
        <dbReference type="EMBL" id="MCY0385826.1"/>
    </source>
</evidence>
<dbReference type="Proteomes" id="UP001082899">
    <property type="component" value="Unassembled WGS sequence"/>
</dbReference>
<name>A0ABT3ZH21_9BURK</name>
<sequence length="106" mass="11245">MIRLLATLILATAAHTAVAAQAHFRSGYAACLTEKLFDQFVTAAAQNDRDAIAYLGQNGCILTDHLAAYDAALTGHPKKGVIQARVYLPKGSMEVYAPVEALTVGQ</sequence>
<reference evidence="2" key="1">
    <citation type="submission" date="2022-11" db="EMBL/GenBank/DDBJ databases">
        <title>Robbsia betulipollinis sp. nov., isolated from pollen of birch (Betula pendula).</title>
        <authorList>
            <person name="Shi H."/>
            <person name="Ambika Manirajan B."/>
            <person name="Ratering S."/>
            <person name="Geissler-Plaum R."/>
            <person name="Schnell S."/>
        </authorList>
    </citation>
    <scope>NUCLEOTIDE SEQUENCE</scope>
    <source>
        <strain evidence="2">Bb-Pol-6</strain>
    </source>
</reference>
<dbReference type="EMBL" id="JAPMXC010000001">
    <property type="protein sequence ID" value="MCY0385826.1"/>
    <property type="molecule type" value="Genomic_DNA"/>
</dbReference>
<keyword evidence="1" id="KW-0732">Signal</keyword>
<dbReference type="RefSeq" id="WP_267844944.1">
    <property type="nucleotide sequence ID" value="NZ_JAPMXC010000001.1"/>
</dbReference>
<proteinExistence type="predicted"/>
<comment type="caution">
    <text evidence="2">The sequence shown here is derived from an EMBL/GenBank/DDBJ whole genome shotgun (WGS) entry which is preliminary data.</text>
</comment>
<accession>A0ABT3ZH21</accession>
<evidence type="ECO:0000313" key="3">
    <source>
        <dbReference type="Proteomes" id="UP001082899"/>
    </source>
</evidence>